<feature type="region of interest" description="Disordered" evidence="1">
    <location>
        <begin position="221"/>
        <end position="241"/>
    </location>
</feature>
<dbReference type="HOGENOM" id="CLU_044328_0_0_4"/>
<organism evidence="2 3">
    <name type="scientific">Candidatus Symbiobacter mobilis CR</name>
    <dbReference type="NCBI Taxonomy" id="946483"/>
    <lineage>
        <taxon>Bacteria</taxon>
        <taxon>Pseudomonadati</taxon>
        <taxon>Pseudomonadota</taxon>
        <taxon>Betaproteobacteria</taxon>
        <taxon>Burkholderiales</taxon>
        <taxon>Comamonadaceae</taxon>
    </lineage>
</organism>
<evidence type="ECO:0000313" key="2">
    <source>
        <dbReference type="EMBL" id="AGX86921.1"/>
    </source>
</evidence>
<proteinExistence type="predicted"/>
<dbReference type="STRING" id="946483.Cenrod_0815"/>
<dbReference type="eggNOG" id="COG1769">
    <property type="taxonomic scope" value="Bacteria"/>
</dbReference>
<keyword evidence="3" id="KW-1185">Reference proteome</keyword>
<reference evidence="2 3" key="1">
    <citation type="journal article" date="2013" name="Genome Biol.">
        <title>Genomic analysis reveals key aspects of prokaryotic symbiosis in the phototrophic consortium "Chlorochromatium aggregatum".</title>
        <authorList>
            <person name="Liu Z."/>
            <person name="Muller J."/>
            <person name="Li T."/>
            <person name="Alvey R.M."/>
            <person name="Vogl K."/>
            <person name="Frigaard N.U."/>
            <person name="Rockwell N.C."/>
            <person name="Boyd E.S."/>
            <person name="Tomsho L.P."/>
            <person name="Schuster S.C."/>
            <person name="Henke P."/>
            <person name="Rohde M."/>
            <person name="Overmann J."/>
            <person name="Bryant D.A."/>
        </authorList>
    </citation>
    <scope>NUCLEOTIDE SEQUENCE [LARGE SCALE GENOMIC DNA]</scope>
    <source>
        <strain evidence="2">CR</strain>
    </source>
</reference>
<dbReference type="InterPro" id="IPR019117">
    <property type="entry name" value="CRISPR-assoc_protein_Cmr3"/>
</dbReference>
<dbReference type="Pfam" id="PF09700">
    <property type="entry name" value="Cas_Cmr3"/>
    <property type="match status" value="1"/>
</dbReference>
<dbReference type="Gene3D" id="3.30.70.2940">
    <property type="match status" value="1"/>
</dbReference>
<dbReference type="KEGG" id="cbx:Cenrod_0815"/>
<dbReference type="Proteomes" id="UP000017184">
    <property type="component" value="Chromosome"/>
</dbReference>
<sequence>MNAIPVFIQPTDTLFLRGNSAFGGAGEHGVGSLLPQPSVLAGALRSALLAQHPTELARFGAKGCNEDPALQACLGTPQQPGAFSLCAVALAQYHGNAATPMAYLPLPADLVEVDGQLVPLHPQPCPEGICRSGPLPMQAMLRSASQAKPEGGVWLNWAGWLAYLQGQLPTIDQTVKTSHLAKPDPRLGIGMDSTTRTTQQGLIYTTEGFAFRPAELGLASGSGVGGSGKESNGETEPPPAGATGYLAAVEGIGSLLPAQGLLRLGGDGRSARWQRLDVAAWRVPTPPPAKRFRLVLHTPGWFSGGWLPEGVQRNAAGDYILQGKGFSARLVCAAAGRRECISGWDLYEWKPKSAHMVVGAGSVYWFDDFDGDWDKLAEWVEAGLWPQNLSTEQAQRRAEGYNRAWLAAWPQD</sequence>
<dbReference type="AlphaFoldDB" id="U5N602"/>
<evidence type="ECO:0000256" key="1">
    <source>
        <dbReference type="SAM" id="MobiDB-lite"/>
    </source>
</evidence>
<name>U5N602_9BURK</name>
<dbReference type="OrthoDB" id="6162707at2"/>
<protein>
    <submittedName>
        <fullName evidence="2">Uncharacterized protein</fullName>
    </submittedName>
</protein>
<dbReference type="EMBL" id="CP004885">
    <property type="protein sequence ID" value="AGX86921.1"/>
    <property type="molecule type" value="Genomic_DNA"/>
</dbReference>
<evidence type="ECO:0000313" key="3">
    <source>
        <dbReference type="Proteomes" id="UP000017184"/>
    </source>
</evidence>
<dbReference type="Gene3D" id="2.60.40.4350">
    <property type="match status" value="1"/>
</dbReference>
<gene>
    <name evidence="2" type="ORF">Cenrod_0815</name>
</gene>
<accession>U5N602</accession>
<dbReference type="RefSeq" id="WP_022771741.1">
    <property type="nucleotide sequence ID" value="NC_022576.1"/>
</dbReference>